<dbReference type="Pfam" id="PF13156">
    <property type="entry name" value="Mrr_cat_2"/>
    <property type="match status" value="1"/>
</dbReference>
<dbReference type="Gene3D" id="3.40.50.150">
    <property type="entry name" value="Vaccinia Virus protein VP39"/>
    <property type="match status" value="1"/>
</dbReference>
<dbReference type="Pfam" id="PF00271">
    <property type="entry name" value="Helicase_C"/>
    <property type="match status" value="1"/>
</dbReference>
<dbReference type="Gene3D" id="3.40.50.300">
    <property type="entry name" value="P-loop containing nucleotide triphosphate hydrolases"/>
    <property type="match status" value="2"/>
</dbReference>
<dbReference type="GO" id="GO:0005524">
    <property type="term" value="F:ATP binding"/>
    <property type="evidence" value="ECO:0007669"/>
    <property type="project" value="InterPro"/>
</dbReference>
<evidence type="ECO:0000256" key="1">
    <source>
        <dbReference type="ARBA" id="ARBA00006594"/>
    </source>
</evidence>
<dbReference type="Proteomes" id="UP000254841">
    <property type="component" value="Unassembled WGS sequence"/>
</dbReference>
<dbReference type="RefSeq" id="WP_115011781.1">
    <property type="nucleotide sequence ID" value="NZ_UGHV01000001.1"/>
</dbReference>
<feature type="compositionally biased region" description="Polar residues" evidence="2">
    <location>
        <begin position="675"/>
        <end position="690"/>
    </location>
</feature>
<dbReference type="PANTHER" id="PTHR47396:SF1">
    <property type="entry name" value="ATP-DEPENDENT HELICASE IRC3-RELATED"/>
    <property type="match status" value="1"/>
</dbReference>
<dbReference type="InterPro" id="IPR006935">
    <property type="entry name" value="Helicase/UvrB_N"/>
</dbReference>
<dbReference type="InterPro" id="IPR039442">
    <property type="entry name" value="Mrr-like_dom"/>
</dbReference>
<dbReference type="GO" id="GO:0016787">
    <property type="term" value="F:hydrolase activity"/>
    <property type="evidence" value="ECO:0007669"/>
    <property type="project" value="InterPro"/>
</dbReference>
<dbReference type="InterPro" id="IPR029063">
    <property type="entry name" value="SAM-dependent_MTases_sf"/>
</dbReference>
<dbReference type="InterPro" id="IPR011335">
    <property type="entry name" value="Restrct_endonuc-II-like"/>
</dbReference>
<accession>A0A377J4X3</accession>
<dbReference type="GO" id="GO:0008170">
    <property type="term" value="F:N-methyltransferase activity"/>
    <property type="evidence" value="ECO:0007669"/>
    <property type="project" value="InterPro"/>
</dbReference>
<dbReference type="InterPro" id="IPR014001">
    <property type="entry name" value="Helicase_ATP-bd"/>
</dbReference>
<dbReference type="Pfam" id="PF22240">
    <property type="entry name" value="ISP_coupler"/>
    <property type="match status" value="1"/>
</dbReference>
<gene>
    <name evidence="4" type="ORF">NCTC12410_01379</name>
</gene>
<dbReference type="Pfam" id="PF18135">
    <property type="entry name" value="Type_ISP_C"/>
    <property type="match status" value="1"/>
</dbReference>
<dbReference type="PROSITE" id="PS51192">
    <property type="entry name" value="HELICASE_ATP_BIND_1"/>
    <property type="match status" value="1"/>
</dbReference>
<feature type="domain" description="Helicase ATP-binding" evidence="3">
    <location>
        <begin position="181"/>
        <end position="389"/>
    </location>
</feature>
<dbReference type="InterPro" id="IPR041635">
    <property type="entry name" value="Type_ISP_LLaBIII_C"/>
</dbReference>
<dbReference type="EMBL" id="UGHV01000001">
    <property type="protein sequence ID" value="STO97547.1"/>
    <property type="molecule type" value="Genomic_DNA"/>
</dbReference>
<evidence type="ECO:0000256" key="2">
    <source>
        <dbReference type="SAM" id="MobiDB-lite"/>
    </source>
</evidence>
<sequence length="1623" mass="184995">MSQFQTILDKVNATDLSNRTRGSIFERLCVHLLQDKDTQGEYKSIKLWNDWKHKGSQKDIGIDIVIETHSGEFIAVQCKFYTQGKLQLHDLATYFTLLQSGVGDIRFSKGILISTTDLGKEVENAIYQINKQMPLEMITLQDFLYSSIDWEKFDPTKPIETHARKTPLPHQKEALKKIDEYFADVRNTRGKLIMACGTGKTFVALKATEMLTDANDSITLFLAPSIALVGQSLREFAAQKTQSFIACVVCSDSTAARGEDDLDPRELPIPPSTSPSAILESYYKAKSARERLVIFSTYQSLERIKQAQILHKLPPIDLIICDEAHRSVGSLYTTTIKGQAAQDIKIKNAFTLCHDNDSINAKRRIYMTATPKIYSNTQKTKAKEKDNEVFSMDDEAIFGKTIYEMRFGKAVQEGLLTDYKVIILALEKETYAQVANKAIAKLKESGINKLNEKLVDLEFVCKIIGTHKGLVKSDLITLDSSPNKDIEYKTSQDSIPSQKALNFCRNIATSKNIKESFQAIIDCYDEEMRAKTREHTIHIDHIDGTMNANTRFEKLSELEKGKPKTCELITNAKCLSEGVDIPALDSVVFFDGRSAMVDIIQAVGRVMRKAPGKEVGYIILPIALSEKELNNLDKAVDNTNFKNIWNILKALRSHDESLVSEASFREKIKIAMISDHTSQDTNPNKRPTASQQEKQKQKKAKEAKEHIQRHLFEVQRSLNDIADSIYNVLPTKLGDKHYWSSFSAKTGKIVQDLTIRLNAYFKDNPSILSEFVESLQEAIHPNIKEAESIDMLASHIVTKPIFDTIFGEIMGDNPIGNALDSAFERLKSLGLDNEESKELDTLYKSIKESVEIAKTDGDKQRLIKDLYDTFFKTAFKKQSERLGIVYTPIEVIDFILHSTNALLQRHFGTDFNDSQVKVFDAFTGTGSFIARLLSKENALIDSSTLQDRYNHGIYAQDINILAYYIALINITQTAQSRDPSLDLFSHIALADSLNYLEDKQDYGLFSDYYKDLLANKQTQDFIAKEPIQVFIGNPPYSSGSKSENDNNANLPHPKLEKHIYNKYSTLSANKGTSGILTRDTLIQSIRMASDRVLKEGWGVVGFVVNGGFIDAKSADGFRKCLSKEFEDIYIINLRGNQRTSGEISQQEGGKIFDIGSRASVSLLFLVKSKETKESKLHYFAVGDYWDRQKKLDFLVEKHDIKNIDFYNIAPNDRGDWINQRHEHYYTLLPLKLEKSDKGSNALFSLNSNGVISSRDSWVWNFDKTLQASMQKCIATYNENLARFDKETFLAKHEKVKKSELYKMLTSEEINTDESQISWTRKLKKAFLKDEKAGDFMESRVRIATYRPFVKSYVYYDELWNEDQYRLRYIYPTAESKNIAICIGSNSHAFILDTMPDHSIVGSYQAYPLYRYSIDFTGKYQKEYAITRWGLEQFHNHYKDKSINEEDIFYYIYAIFNHKSFLAKYKANLSKDAPRVPFSKHFERLSKLGRELAELHLGYENGEKFTPSNADLLLDSQEDSYFYVTKMAKVGDGSEIYYNENLSIKGIPLKAYSYVLNQKSAIDWIIERYQIISTDQTSNKAQIPNNPNLFNGSRYIYDLLLRVINLSIKSVDVIESISKLEFEA</sequence>
<dbReference type="SUPFAM" id="SSF52980">
    <property type="entry name" value="Restriction endonuclease-like"/>
    <property type="match status" value="1"/>
</dbReference>
<dbReference type="InterPro" id="IPR027417">
    <property type="entry name" value="P-loop_NTPase"/>
</dbReference>
<evidence type="ECO:0000313" key="4">
    <source>
        <dbReference type="EMBL" id="STO97547.1"/>
    </source>
</evidence>
<reference evidence="4 5" key="1">
    <citation type="submission" date="2018-06" db="EMBL/GenBank/DDBJ databases">
        <authorList>
            <consortium name="Pathogen Informatics"/>
            <person name="Doyle S."/>
        </authorList>
    </citation>
    <scope>NUCLEOTIDE SEQUENCE [LARGE SCALE GENOMIC DNA]</scope>
    <source>
        <strain evidence="4 5">NCTC12410</strain>
    </source>
</reference>
<feature type="region of interest" description="Disordered" evidence="2">
    <location>
        <begin position="675"/>
        <end position="705"/>
    </location>
</feature>
<evidence type="ECO:0000313" key="5">
    <source>
        <dbReference type="Proteomes" id="UP000254841"/>
    </source>
</evidence>
<dbReference type="SUPFAM" id="SSF52540">
    <property type="entry name" value="P-loop containing nucleoside triphosphate hydrolases"/>
    <property type="match status" value="1"/>
</dbReference>
<dbReference type="REBASE" id="431275">
    <property type="entry name" value="Hca12410ORF1379P"/>
</dbReference>
<protein>
    <submittedName>
        <fullName evidence="4">Type IIG restriction-modification enzyme</fullName>
    </submittedName>
</protein>
<dbReference type="Pfam" id="PF04851">
    <property type="entry name" value="ResIII"/>
    <property type="match status" value="1"/>
</dbReference>
<dbReference type="PANTHER" id="PTHR47396">
    <property type="entry name" value="TYPE I RESTRICTION ENZYME ECOKI R PROTEIN"/>
    <property type="match status" value="1"/>
</dbReference>
<dbReference type="CDD" id="cd18785">
    <property type="entry name" value="SF2_C"/>
    <property type="match status" value="1"/>
</dbReference>
<dbReference type="InterPro" id="IPR001650">
    <property type="entry name" value="Helicase_C-like"/>
</dbReference>
<dbReference type="GO" id="GO:0005829">
    <property type="term" value="C:cytosol"/>
    <property type="evidence" value="ECO:0007669"/>
    <property type="project" value="TreeGrafter"/>
</dbReference>
<dbReference type="SMART" id="SM00490">
    <property type="entry name" value="HELICc"/>
    <property type="match status" value="1"/>
</dbReference>
<proteinExistence type="inferred from homology"/>
<evidence type="ECO:0000259" key="3">
    <source>
        <dbReference type="PROSITE" id="PS51192"/>
    </source>
</evidence>
<dbReference type="OrthoDB" id="9804086at2"/>
<organism evidence="4 5">
    <name type="scientific">Helicobacter canis</name>
    <dbReference type="NCBI Taxonomy" id="29419"/>
    <lineage>
        <taxon>Bacteria</taxon>
        <taxon>Pseudomonadati</taxon>
        <taxon>Campylobacterota</taxon>
        <taxon>Epsilonproteobacteria</taxon>
        <taxon>Campylobacterales</taxon>
        <taxon>Helicobacteraceae</taxon>
        <taxon>Helicobacter</taxon>
    </lineage>
</organism>
<dbReference type="InterPro" id="IPR053980">
    <property type="entry name" value="ISP_coupler"/>
</dbReference>
<dbReference type="InterPro" id="IPR003356">
    <property type="entry name" value="DNA_methylase_A-5"/>
</dbReference>
<dbReference type="SUPFAM" id="SSF53335">
    <property type="entry name" value="S-adenosyl-L-methionine-dependent methyltransferases"/>
    <property type="match status" value="1"/>
</dbReference>
<dbReference type="SMART" id="SM00487">
    <property type="entry name" value="DEXDc"/>
    <property type="match status" value="1"/>
</dbReference>
<comment type="similarity">
    <text evidence="1">Belongs to the N(4)/N(6)-methyltransferase family.</text>
</comment>
<dbReference type="GO" id="GO:0003677">
    <property type="term" value="F:DNA binding"/>
    <property type="evidence" value="ECO:0007669"/>
    <property type="project" value="InterPro"/>
</dbReference>
<name>A0A377J4X3_9HELI</name>
<dbReference type="InterPro" id="IPR050742">
    <property type="entry name" value="Helicase_Restrict-Modif_Enz"/>
</dbReference>
<dbReference type="Pfam" id="PF02384">
    <property type="entry name" value="N6_Mtase"/>
    <property type="match status" value="1"/>
</dbReference>